<sequence length="247" mass="28019">MIAFIGFKVWVIAQRGYFLGWVGHRPHSKYGPAGKPPQALRGSKKKPALNPTQSVVPFLLKKLPSASYHVFLDNLFLSPQLFSELRDEGHGATGIARTNCGIFKQLVEAKIRDKKDNALVLLLSTVFTGEEFERYIQWCPTSTTKTAKPVRDAFGDEAVKEMSIPSVTVAYNHEMGAVDLGDQLQATESLQHRIYKGRWQATAWTFLLDTMLVNSYLLQFHVWAHEGPEPRASLTQRDWRHRLIQEL</sequence>
<proteinExistence type="predicted"/>
<dbReference type="AlphaFoldDB" id="A0A084BA29"/>
<dbReference type="Pfam" id="PF13843">
    <property type="entry name" value="DDE_Tnp_1_7"/>
    <property type="match status" value="1"/>
</dbReference>
<dbReference type="Proteomes" id="UP000028045">
    <property type="component" value="Unassembled WGS sequence"/>
</dbReference>
<dbReference type="InterPro" id="IPR029526">
    <property type="entry name" value="PGBD"/>
</dbReference>
<evidence type="ECO:0000259" key="1">
    <source>
        <dbReference type="Pfam" id="PF13843"/>
    </source>
</evidence>
<reference evidence="2 3" key="1">
    <citation type="journal article" date="2014" name="BMC Genomics">
        <title>Comparative genome sequencing reveals chemotype-specific gene clusters in the toxigenic black mold Stachybotrys.</title>
        <authorList>
            <person name="Semeiks J."/>
            <person name="Borek D."/>
            <person name="Otwinowski Z."/>
            <person name="Grishin N.V."/>
        </authorList>
    </citation>
    <scope>NUCLEOTIDE SEQUENCE [LARGE SCALE GENOMIC DNA]</scope>
    <source>
        <strain evidence="3">CBS 109288 / IBT 7711</strain>
    </source>
</reference>
<feature type="non-terminal residue" evidence="2">
    <location>
        <position position="247"/>
    </location>
</feature>
<dbReference type="EMBL" id="KL647581">
    <property type="protein sequence ID" value="KEY74408.1"/>
    <property type="molecule type" value="Genomic_DNA"/>
</dbReference>
<gene>
    <name evidence="2" type="ORF">S7711_10278</name>
</gene>
<feature type="domain" description="PiggyBac transposable element-derived protein" evidence="1">
    <location>
        <begin position="6"/>
        <end position="216"/>
    </location>
</feature>
<name>A0A084BA29_STACB</name>
<evidence type="ECO:0000313" key="2">
    <source>
        <dbReference type="EMBL" id="KEY74408.1"/>
    </source>
</evidence>
<evidence type="ECO:0000313" key="3">
    <source>
        <dbReference type="Proteomes" id="UP000028045"/>
    </source>
</evidence>
<dbReference type="OrthoDB" id="2431486at2759"/>
<dbReference type="HOGENOM" id="CLU_022617_2_0_1"/>
<dbReference type="PANTHER" id="PTHR46599">
    <property type="entry name" value="PIGGYBAC TRANSPOSABLE ELEMENT-DERIVED PROTEIN 4"/>
    <property type="match status" value="1"/>
</dbReference>
<protein>
    <recommendedName>
        <fullName evidence="1">PiggyBac transposable element-derived protein domain-containing protein</fullName>
    </recommendedName>
</protein>
<organism evidence="2 3">
    <name type="scientific">Stachybotrys chartarum (strain CBS 109288 / IBT 7711)</name>
    <name type="common">Toxic black mold</name>
    <name type="synonym">Stilbospora chartarum</name>
    <dbReference type="NCBI Taxonomy" id="1280523"/>
    <lineage>
        <taxon>Eukaryota</taxon>
        <taxon>Fungi</taxon>
        <taxon>Dikarya</taxon>
        <taxon>Ascomycota</taxon>
        <taxon>Pezizomycotina</taxon>
        <taxon>Sordariomycetes</taxon>
        <taxon>Hypocreomycetidae</taxon>
        <taxon>Hypocreales</taxon>
        <taxon>Stachybotryaceae</taxon>
        <taxon>Stachybotrys</taxon>
    </lineage>
</organism>
<dbReference type="PANTHER" id="PTHR46599:SF3">
    <property type="entry name" value="PIGGYBAC TRANSPOSABLE ELEMENT-DERIVED PROTEIN 4"/>
    <property type="match status" value="1"/>
</dbReference>
<keyword evidence="3" id="KW-1185">Reference proteome</keyword>
<accession>A0A084BA29</accession>